<dbReference type="GO" id="GO:0006260">
    <property type="term" value="P:DNA replication"/>
    <property type="evidence" value="ECO:0007669"/>
    <property type="project" value="TreeGrafter"/>
</dbReference>
<dbReference type="OrthoDB" id="9776217at2"/>
<dbReference type="RefSeq" id="WP_102365541.1">
    <property type="nucleotide sequence ID" value="NZ_CP020991.1"/>
</dbReference>
<dbReference type="EMBL" id="CP020991">
    <property type="protein sequence ID" value="AUO19328.1"/>
    <property type="molecule type" value="Genomic_DNA"/>
</dbReference>
<reference evidence="2 3" key="1">
    <citation type="submission" date="2017-04" db="EMBL/GenBank/DDBJ databases">
        <title>Monoglobus pectinilyticus 14 draft genome.</title>
        <authorList>
            <person name="Kim C."/>
            <person name="Rosendale D.I."/>
            <person name="Kelly W.J."/>
            <person name="Tannock G.W."/>
            <person name="Patchett M.L."/>
            <person name="Jordens J.Z."/>
        </authorList>
    </citation>
    <scope>NUCLEOTIDE SEQUENCE [LARGE SCALE GENOMIC DNA]</scope>
    <source>
        <strain evidence="2 3">14</strain>
    </source>
</reference>
<dbReference type="KEGG" id="mpec:B9O19_01167"/>
<dbReference type="Pfam" id="PF01695">
    <property type="entry name" value="IstB_IS21"/>
    <property type="match status" value="1"/>
</dbReference>
<feature type="domain" description="IstB-like ATP-binding" evidence="1">
    <location>
        <begin position="124"/>
        <end position="298"/>
    </location>
</feature>
<dbReference type="Proteomes" id="UP000235589">
    <property type="component" value="Chromosome"/>
</dbReference>
<sequence length="327" mass="36957">MQSAHALAMNELNKIRENNITELERKKAEIRTAAPEYSKIESDLMKGGNALLRSVLHGGKDFEKIKNFIQEKQKKKISILKSLNLPDDYLDEHFNCDICHDTGFDENGKKCVCLKALTMKYIDINSNMTALMKKQTFENFDFSLFSPVPDNSGKSSLDIAKTVYNSAKDFSDNFENGLNLMLKGNAGTGKTYISSCIANRALARGKTVYYQTSYKLCETLENVKFGKYENPDELSSAVSVIKYINSVDLLIIDDLGTEFITQFTAAALFDLINTRLINNKSTVISTNLDFDSMEKLYSSRFTSRILGDFKIMIITGGDLRKQMFEKR</sequence>
<accession>A0A2K9P3V8</accession>
<organism evidence="2 3">
    <name type="scientific">Monoglobus pectinilyticus</name>
    <dbReference type="NCBI Taxonomy" id="1981510"/>
    <lineage>
        <taxon>Bacteria</taxon>
        <taxon>Bacillati</taxon>
        <taxon>Bacillota</taxon>
        <taxon>Clostridia</taxon>
        <taxon>Monoglobales</taxon>
        <taxon>Monoglobaceae</taxon>
        <taxon>Monoglobus</taxon>
    </lineage>
</organism>
<dbReference type="InterPro" id="IPR002611">
    <property type="entry name" value="IstB_ATP-bd"/>
</dbReference>
<dbReference type="GO" id="GO:0005524">
    <property type="term" value="F:ATP binding"/>
    <property type="evidence" value="ECO:0007669"/>
    <property type="project" value="InterPro"/>
</dbReference>
<dbReference type="GeneID" id="98062574"/>
<dbReference type="Gene3D" id="3.40.50.300">
    <property type="entry name" value="P-loop containing nucleotide triphosphate hydrolases"/>
    <property type="match status" value="1"/>
</dbReference>
<protein>
    <submittedName>
        <fullName evidence="2">DNA replication protein DnaC</fullName>
    </submittedName>
</protein>
<dbReference type="SUPFAM" id="SSF52540">
    <property type="entry name" value="P-loop containing nucleoside triphosphate hydrolases"/>
    <property type="match status" value="1"/>
</dbReference>
<dbReference type="InterPro" id="IPR027417">
    <property type="entry name" value="P-loop_NTPase"/>
</dbReference>
<gene>
    <name evidence="2" type="ORF">B9O19_01167</name>
</gene>
<dbReference type="NCBIfam" id="NF005304">
    <property type="entry name" value="PRK06835.1"/>
    <property type="match status" value="1"/>
</dbReference>
<dbReference type="AlphaFoldDB" id="A0A2K9P3V8"/>
<evidence type="ECO:0000313" key="2">
    <source>
        <dbReference type="EMBL" id="AUO19328.1"/>
    </source>
</evidence>
<dbReference type="PANTHER" id="PTHR30050:SF4">
    <property type="entry name" value="ATP-BINDING PROTEIN RV3427C IN INSERTION SEQUENCE-RELATED"/>
    <property type="match status" value="1"/>
</dbReference>
<name>A0A2K9P3V8_9FIRM</name>
<keyword evidence="3" id="KW-1185">Reference proteome</keyword>
<evidence type="ECO:0000313" key="3">
    <source>
        <dbReference type="Proteomes" id="UP000235589"/>
    </source>
</evidence>
<evidence type="ECO:0000259" key="1">
    <source>
        <dbReference type="Pfam" id="PF01695"/>
    </source>
</evidence>
<dbReference type="CDD" id="cd00009">
    <property type="entry name" value="AAA"/>
    <property type="match status" value="1"/>
</dbReference>
<proteinExistence type="predicted"/>
<dbReference type="PANTHER" id="PTHR30050">
    <property type="entry name" value="CHROMOSOMAL REPLICATION INITIATOR PROTEIN DNAA"/>
    <property type="match status" value="1"/>
</dbReference>